<evidence type="ECO:0000259" key="1">
    <source>
        <dbReference type="Pfam" id="PF10727"/>
    </source>
</evidence>
<evidence type="ECO:0000313" key="3">
    <source>
        <dbReference type="EMBL" id="SHH04504.1"/>
    </source>
</evidence>
<dbReference type="Pfam" id="PF10728">
    <property type="entry name" value="DUF2520"/>
    <property type="match status" value="1"/>
</dbReference>
<accession>A0A1M5PRU2</accession>
<dbReference type="InterPro" id="IPR018931">
    <property type="entry name" value="DUF2520"/>
</dbReference>
<dbReference type="SUPFAM" id="SSF51735">
    <property type="entry name" value="NAD(P)-binding Rossmann-fold domains"/>
    <property type="match status" value="1"/>
</dbReference>
<dbReference type="Gene3D" id="3.40.50.720">
    <property type="entry name" value="NAD(P)-binding Rossmann-like Domain"/>
    <property type="match status" value="1"/>
</dbReference>
<dbReference type="Proteomes" id="UP000183954">
    <property type="component" value="Unassembled WGS sequence"/>
</dbReference>
<dbReference type="Gene3D" id="1.10.1040.20">
    <property type="entry name" value="ProC-like, C-terminal domain"/>
    <property type="match status" value="1"/>
</dbReference>
<dbReference type="STRING" id="1121420.SAMN02746098_00011"/>
<sequence>MKFGIIGAGIVGTALAVQLTEAGHECLGVHTRSRLSYERFRSYLNIDHLLLEELVPAVDFLLITTQDGMIRSIAENLVEKDLIIPEQIWIHCSGSLPSTILRVQEDLPVRCLSLHPLQSFASVDNALTILSGTHFGVEGEEEVLGEEIVKDLGGIPHRILADEKTLYHAGAVVASNYLAVLASLAVELFAAAGIQGEEALASLLPLMKGTLSNLEQVGLPQALTGPIARGDVQVIKGHLDQLPSKLTEIYKSLGVKALELGENKRAIQGLSYPLEELNTLKLLLGGQNLDVEFR</sequence>
<dbReference type="SUPFAM" id="SSF48179">
    <property type="entry name" value="6-phosphogluconate dehydrogenase C-terminal domain-like"/>
    <property type="match status" value="1"/>
</dbReference>
<dbReference type="InterPro" id="IPR019665">
    <property type="entry name" value="OxRdtase/DH_put_Rossmann_dom"/>
</dbReference>
<dbReference type="EMBL" id="FQXJ01000003">
    <property type="protein sequence ID" value="SHH04504.1"/>
    <property type="molecule type" value="Genomic_DNA"/>
</dbReference>
<organism evidence="3 4">
    <name type="scientific">Desulfosporosinus lacus DSM 15449</name>
    <dbReference type="NCBI Taxonomy" id="1121420"/>
    <lineage>
        <taxon>Bacteria</taxon>
        <taxon>Bacillati</taxon>
        <taxon>Bacillota</taxon>
        <taxon>Clostridia</taxon>
        <taxon>Eubacteriales</taxon>
        <taxon>Desulfitobacteriaceae</taxon>
        <taxon>Desulfosporosinus</taxon>
    </lineage>
</organism>
<name>A0A1M5PRU2_9FIRM</name>
<dbReference type="Pfam" id="PF10727">
    <property type="entry name" value="Rossmann-like"/>
    <property type="match status" value="1"/>
</dbReference>
<dbReference type="InterPro" id="IPR036291">
    <property type="entry name" value="NAD(P)-bd_dom_sf"/>
</dbReference>
<proteinExistence type="predicted"/>
<dbReference type="RefSeq" id="WP_073026862.1">
    <property type="nucleotide sequence ID" value="NZ_FQXJ01000003.1"/>
</dbReference>
<dbReference type="PANTHER" id="PTHR40459">
    <property type="entry name" value="CONSERVED HYPOTHETICAL ALANINE AND LEUCINE RICH PROTEIN"/>
    <property type="match status" value="1"/>
</dbReference>
<gene>
    <name evidence="3" type="ORF">SAMN02746098_00011</name>
</gene>
<feature type="domain" description="DUF2520" evidence="2">
    <location>
        <begin position="134"/>
        <end position="254"/>
    </location>
</feature>
<dbReference type="InterPro" id="IPR008927">
    <property type="entry name" value="6-PGluconate_DH-like_C_sf"/>
</dbReference>
<keyword evidence="4" id="KW-1185">Reference proteome</keyword>
<dbReference type="OrthoDB" id="9810755at2"/>
<feature type="domain" description="Putative oxidoreductase/dehydrogenase Rossmann-like" evidence="1">
    <location>
        <begin position="2"/>
        <end position="116"/>
    </location>
</feature>
<protein>
    <submittedName>
        <fullName evidence="3">Predicted oxidoreductase, contains short-chain dehydrogenase (SDR) and DUF2520 domains</fullName>
    </submittedName>
</protein>
<evidence type="ECO:0000259" key="2">
    <source>
        <dbReference type="Pfam" id="PF10728"/>
    </source>
</evidence>
<dbReference type="InterPro" id="IPR037108">
    <property type="entry name" value="TM1727-like_C_sf"/>
</dbReference>
<reference evidence="4" key="1">
    <citation type="submission" date="2016-11" db="EMBL/GenBank/DDBJ databases">
        <authorList>
            <person name="Varghese N."/>
            <person name="Submissions S."/>
        </authorList>
    </citation>
    <scope>NUCLEOTIDE SEQUENCE [LARGE SCALE GENOMIC DNA]</scope>
    <source>
        <strain evidence="4">DSM 15449</strain>
    </source>
</reference>
<dbReference type="PANTHER" id="PTHR40459:SF1">
    <property type="entry name" value="CONSERVED HYPOTHETICAL ALANINE AND LEUCINE RICH PROTEIN"/>
    <property type="match status" value="1"/>
</dbReference>
<dbReference type="AlphaFoldDB" id="A0A1M5PRU2"/>
<evidence type="ECO:0000313" key="4">
    <source>
        <dbReference type="Proteomes" id="UP000183954"/>
    </source>
</evidence>